<organism evidence="1 2">
    <name type="scientific">Puccinia coronata f. sp. avenae</name>
    <dbReference type="NCBI Taxonomy" id="200324"/>
    <lineage>
        <taxon>Eukaryota</taxon>
        <taxon>Fungi</taxon>
        <taxon>Dikarya</taxon>
        <taxon>Basidiomycota</taxon>
        <taxon>Pucciniomycotina</taxon>
        <taxon>Pucciniomycetes</taxon>
        <taxon>Pucciniales</taxon>
        <taxon>Pucciniaceae</taxon>
        <taxon>Puccinia</taxon>
    </lineage>
</organism>
<accession>A0A2N5VVJ5</accession>
<proteinExistence type="predicted"/>
<evidence type="ECO:0000313" key="2">
    <source>
        <dbReference type="Proteomes" id="UP000235388"/>
    </source>
</evidence>
<reference evidence="1 2" key="1">
    <citation type="submission" date="2017-11" db="EMBL/GenBank/DDBJ databases">
        <title>De novo assembly and phasing of dikaryotic genomes from two isolates of Puccinia coronata f. sp. avenae, the causal agent of oat crown rust.</title>
        <authorList>
            <person name="Miller M.E."/>
            <person name="Zhang Y."/>
            <person name="Omidvar V."/>
            <person name="Sperschneider J."/>
            <person name="Schwessinger B."/>
            <person name="Raley C."/>
            <person name="Palmer J.M."/>
            <person name="Garnica D."/>
            <person name="Upadhyaya N."/>
            <person name="Rathjen J."/>
            <person name="Taylor J.M."/>
            <person name="Park R.F."/>
            <person name="Dodds P.N."/>
            <person name="Hirsch C.D."/>
            <person name="Kianian S.F."/>
            <person name="Figueroa M."/>
        </authorList>
    </citation>
    <scope>NUCLEOTIDE SEQUENCE [LARGE SCALE GENOMIC DNA]</scope>
    <source>
        <strain evidence="1">12NC29</strain>
    </source>
</reference>
<dbReference type="Proteomes" id="UP000235388">
    <property type="component" value="Unassembled WGS sequence"/>
</dbReference>
<keyword evidence="2" id="KW-1185">Reference proteome</keyword>
<evidence type="ECO:0000313" key="1">
    <source>
        <dbReference type="EMBL" id="PLW53986.1"/>
    </source>
</evidence>
<gene>
    <name evidence="1" type="ORF">PCANC_06839</name>
</gene>
<protein>
    <submittedName>
        <fullName evidence="1">Uncharacterized protein</fullName>
    </submittedName>
</protein>
<sequence length="71" mass="7730">MGSNCTSGVADSLPVSQQDTLAMIWYTKNELRKAFLALVEEKQPLIWVCCAGKSSTLGTRGQQNLLASLQK</sequence>
<dbReference type="EMBL" id="PGCJ01000053">
    <property type="protein sequence ID" value="PLW53986.1"/>
    <property type="molecule type" value="Genomic_DNA"/>
</dbReference>
<comment type="caution">
    <text evidence="1">The sequence shown here is derived from an EMBL/GenBank/DDBJ whole genome shotgun (WGS) entry which is preliminary data.</text>
</comment>
<name>A0A2N5VVJ5_9BASI</name>
<dbReference type="STRING" id="200324.A0A2N5VVJ5"/>
<dbReference type="AlphaFoldDB" id="A0A2N5VVJ5"/>